<sequence length="496" mass="54281">MPEPIPTKKLPTGIPELDLILRGGLPCHRLHLLEGAPGAGKTTIALQFLLEGRKVGDRGLYITLSESTDELAASAASHGWSLDGIDVFDLIPIEAELDRQQTVLYPAEVELGETMRLITDRIAADQPDRVVIDSLSELRLIAQDQLRYRRQILALKQALQNRRCTTLVLDDLTSYPATKELHSLMHGVISLEMIERNYGASRRRLRVAKMRGADYQSGWHDFAITPGNVLVFPSLIAKEHGAEFDSSNMSSGLKELDDLLGGGLTRGTTTMLVGPSGVGKSSLALQYAMSAVRAGEHAAYFSFDETYGTLSDRSAALGIDIAGPLGSGRLGWYRASPSRLSPGEFVWQVRRQVEDLNARVVVIDSLNSYISTMPEETALILQLHELLNYLNNQGVVTILILAQQGIVGDVENPMDLSFISDTVVLLRFFEAGGEVRKAISVVKKRSGIHELAIREFQLFPNGMRVGPQLLNFRGILTGVPSYDGPLDPLLDGEETG</sequence>
<dbReference type="EMBL" id="CP067422">
    <property type="protein sequence ID" value="QQP93405.1"/>
    <property type="molecule type" value="Genomic_DNA"/>
</dbReference>
<geneLocation type="plasmid" evidence="8 9">
    <name>pTT6-2</name>
</geneLocation>
<proteinExistence type="predicted"/>
<dbReference type="InterPro" id="IPR051347">
    <property type="entry name" value="Circadian_clock_KaiC-rel"/>
</dbReference>
<keyword evidence="4" id="KW-0677">Repeat</keyword>
<keyword evidence="5" id="KW-0418">Kinase</keyword>
<dbReference type="InterPro" id="IPR027417">
    <property type="entry name" value="P-loop_NTPase"/>
</dbReference>
<evidence type="ECO:0000256" key="5">
    <source>
        <dbReference type="ARBA" id="ARBA00022777"/>
    </source>
</evidence>
<evidence type="ECO:0000256" key="3">
    <source>
        <dbReference type="ARBA" id="ARBA00022679"/>
    </source>
</evidence>
<dbReference type="PIRSF" id="PIRSF039117">
    <property type="entry name" value="KaiC"/>
    <property type="match status" value="1"/>
</dbReference>
<gene>
    <name evidence="8" type="ORF">IGS68_32790</name>
</gene>
<evidence type="ECO:0000256" key="2">
    <source>
        <dbReference type="ARBA" id="ARBA00022553"/>
    </source>
</evidence>
<dbReference type="InterPro" id="IPR003593">
    <property type="entry name" value="AAA+_ATPase"/>
</dbReference>
<evidence type="ECO:0000313" key="8">
    <source>
        <dbReference type="EMBL" id="QQP93405.1"/>
    </source>
</evidence>
<dbReference type="SUPFAM" id="SSF52540">
    <property type="entry name" value="P-loop containing nucleoside triphosphate hydrolases"/>
    <property type="match status" value="2"/>
</dbReference>
<evidence type="ECO:0000259" key="7">
    <source>
        <dbReference type="PROSITE" id="PS51146"/>
    </source>
</evidence>
<keyword evidence="3" id="KW-0808">Transferase</keyword>
<accession>A0ABX7BG80</accession>
<keyword evidence="2" id="KW-0597">Phosphoprotein</keyword>
<keyword evidence="9" id="KW-1185">Reference proteome</keyword>
<dbReference type="EC" id="2.7.11.1" evidence="1"/>
<dbReference type="Gene3D" id="3.40.50.300">
    <property type="entry name" value="P-loop containing nucleotide triphosphate hydrolases"/>
    <property type="match status" value="2"/>
</dbReference>
<dbReference type="Proteomes" id="UP000595197">
    <property type="component" value="Plasmid pTT6-2"/>
</dbReference>
<dbReference type="RefSeq" id="WP_201082960.1">
    <property type="nucleotide sequence ID" value="NZ_CP067422.1"/>
</dbReference>
<keyword evidence="6" id="KW-0378">Hydrolase</keyword>
<keyword evidence="8" id="KW-0614">Plasmid</keyword>
<evidence type="ECO:0000256" key="6">
    <source>
        <dbReference type="ARBA" id="ARBA00022801"/>
    </source>
</evidence>
<dbReference type="PRINTS" id="PR01874">
    <property type="entry name" value="DNAREPAIRADA"/>
</dbReference>
<reference evidence="8" key="1">
    <citation type="submission" date="2021-02" db="EMBL/GenBank/DDBJ databases">
        <title>Skermanella TT6 skin isolate.</title>
        <authorList>
            <person name="Lee K."/>
            <person name="Ganzorig M."/>
        </authorList>
    </citation>
    <scope>NUCLEOTIDE SEQUENCE</scope>
    <source>
        <strain evidence="8">TT6</strain>
    </source>
</reference>
<organism evidence="8 9">
    <name type="scientific">Skermanella cutis</name>
    <dbReference type="NCBI Taxonomy" id="2775420"/>
    <lineage>
        <taxon>Bacteria</taxon>
        <taxon>Pseudomonadati</taxon>
        <taxon>Pseudomonadota</taxon>
        <taxon>Alphaproteobacteria</taxon>
        <taxon>Rhodospirillales</taxon>
        <taxon>Azospirillaceae</taxon>
        <taxon>Skermanella</taxon>
    </lineage>
</organism>
<feature type="domain" description="KaiC" evidence="7">
    <location>
        <begin position="247"/>
        <end position="479"/>
    </location>
</feature>
<dbReference type="SMART" id="SM00382">
    <property type="entry name" value="AAA"/>
    <property type="match status" value="2"/>
</dbReference>
<evidence type="ECO:0000256" key="4">
    <source>
        <dbReference type="ARBA" id="ARBA00022737"/>
    </source>
</evidence>
<evidence type="ECO:0000256" key="1">
    <source>
        <dbReference type="ARBA" id="ARBA00012513"/>
    </source>
</evidence>
<dbReference type="InterPro" id="IPR030665">
    <property type="entry name" value="KaiC"/>
</dbReference>
<dbReference type="InterPro" id="IPR014774">
    <property type="entry name" value="KaiC-like_dom"/>
</dbReference>
<dbReference type="PROSITE" id="PS51146">
    <property type="entry name" value="KAIC"/>
    <property type="match status" value="2"/>
</dbReference>
<evidence type="ECO:0000313" key="9">
    <source>
        <dbReference type="Proteomes" id="UP000595197"/>
    </source>
</evidence>
<dbReference type="PANTHER" id="PTHR42926">
    <property type="match status" value="1"/>
</dbReference>
<name>A0ABX7BG80_9PROT</name>
<dbReference type="Pfam" id="PF06745">
    <property type="entry name" value="ATPase"/>
    <property type="match status" value="2"/>
</dbReference>
<feature type="domain" description="KaiC" evidence="7">
    <location>
        <begin position="8"/>
        <end position="245"/>
    </location>
</feature>
<dbReference type="CDD" id="cd19488">
    <property type="entry name" value="KaiC-like_N"/>
    <property type="match status" value="1"/>
</dbReference>
<dbReference type="InterPro" id="IPR010624">
    <property type="entry name" value="KaiC_dom"/>
</dbReference>
<protein>
    <recommendedName>
        <fullName evidence="1">non-specific serine/threonine protein kinase</fullName>
        <ecNumber evidence="1">2.7.11.1</ecNumber>
    </recommendedName>
</protein>
<dbReference type="PANTHER" id="PTHR42926:SF1">
    <property type="entry name" value="CIRCADIAN CLOCK OSCILLATOR PROTEIN KAIC 1"/>
    <property type="match status" value="1"/>
</dbReference>